<accession>A0AA39T1S4</accession>
<reference evidence="1" key="2">
    <citation type="submission" date="2023-06" db="EMBL/GenBank/DDBJ databases">
        <authorList>
            <person name="Swenson N.G."/>
            <person name="Wegrzyn J.L."/>
            <person name="Mcevoy S.L."/>
        </authorList>
    </citation>
    <scope>NUCLEOTIDE SEQUENCE</scope>
    <source>
        <strain evidence="1">NS2018</strain>
        <tissue evidence="1">Leaf</tissue>
    </source>
</reference>
<evidence type="ECO:0000313" key="1">
    <source>
        <dbReference type="EMBL" id="KAK0599220.1"/>
    </source>
</evidence>
<comment type="caution">
    <text evidence="1">The sequence shown here is derived from an EMBL/GenBank/DDBJ whole genome shotgun (WGS) entry which is preliminary data.</text>
</comment>
<protein>
    <submittedName>
        <fullName evidence="1">Uncharacterized protein</fullName>
    </submittedName>
</protein>
<gene>
    <name evidence="1" type="ORF">LWI29_003390</name>
</gene>
<organism evidence="1 2">
    <name type="scientific">Acer saccharum</name>
    <name type="common">Sugar maple</name>
    <dbReference type="NCBI Taxonomy" id="4024"/>
    <lineage>
        <taxon>Eukaryota</taxon>
        <taxon>Viridiplantae</taxon>
        <taxon>Streptophyta</taxon>
        <taxon>Embryophyta</taxon>
        <taxon>Tracheophyta</taxon>
        <taxon>Spermatophyta</taxon>
        <taxon>Magnoliopsida</taxon>
        <taxon>eudicotyledons</taxon>
        <taxon>Gunneridae</taxon>
        <taxon>Pentapetalae</taxon>
        <taxon>rosids</taxon>
        <taxon>malvids</taxon>
        <taxon>Sapindales</taxon>
        <taxon>Sapindaceae</taxon>
        <taxon>Hippocastanoideae</taxon>
        <taxon>Acereae</taxon>
        <taxon>Acer</taxon>
    </lineage>
</organism>
<proteinExistence type="predicted"/>
<evidence type="ECO:0000313" key="2">
    <source>
        <dbReference type="Proteomes" id="UP001168877"/>
    </source>
</evidence>
<dbReference type="EMBL" id="JAUESC010000003">
    <property type="protein sequence ID" value="KAK0599220.1"/>
    <property type="molecule type" value="Genomic_DNA"/>
</dbReference>
<name>A0AA39T1S4_ACESA</name>
<sequence>MVCAGFERWTERKMWPRQHDVDVGFKGKSNIYDLWWKGRQIMLKHHILKNDEESKEDEMGENFLAISTQHMATDCEACVMLAQEDELEPETIPKKGDIQHHINMIPGASLPNLAHY</sequence>
<keyword evidence="2" id="KW-1185">Reference proteome</keyword>
<dbReference type="Proteomes" id="UP001168877">
    <property type="component" value="Unassembled WGS sequence"/>
</dbReference>
<reference evidence="1" key="1">
    <citation type="journal article" date="2022" name="Plant J.">
        <title>Strategies of tolerance reflected in two North American maple genomes.</title>
        <authorList>
            <person name="McEvoy S.L."/>
            <person name="Sezen U.U."/>
            <person name="Trouern-Trend A."/>
            <person name="McMahon S.M."/>
            <person name="Schaberg P.G."/>
            <person name="Yang J."/>
            <person name="Wegrzyn J.L."/>
            <person name="Swenson N.G."/>
        </authorList>
    </citation>
    <scope>NUCLEOTIDE SEQUENCE</scope>
    <source>
        <strain evidence="1">NS2018</strain>
    </source>
</reference>
<dbReference type="AlphaFoldDB" id="A0AA39T1S4"/>